<keyword evidence="2" id="KW-1133">Transmembrane helix</keyword>
<keyword evidence="2" id="KW-0812">Transmembrane</keyword>
<feature type="compositionally biased region" description="Pro residues" evidence="1">
    <location>
        <begin position="124"/>
        <end position="138"/>
    </location>
</feature>
<feature type="transmembrane region" description="Helical" evidence="2">
    <location>
        <begin position="160"/>
        <end position="183"/>
    </location>
</feature>
<evidence type="ECO:0000313" key="4">
    <source>
        <dbReference type="Proteomes" id="UP000268233"/>
    </source>
</evidence>
<reference evidence="3 4" key="1">
    <citation type="submission" date="2018-10" db="EMBL/GenBank/DDBJ databases">
        <title>Genomic Encyclopedia of Archaeal and Bacterial Type Strains, Phase II (KMG-II): from individual species to whole genera.</title>
        <authorList>
            <person name="Goeker M."/>
        </authorList>
    </citation>
    <scope>NUCLEOTIDE SEQUENCE [LARGE SCALE GENOMIC DNA]</scope>
    <source>
        <strain evidence="3 4">DSM 11927</strain>
    </source>
</reference>
<keyword evidence="2" id="KW-0472">Membrane</keyword>
<feature type="region of interest" description="Disordered" evidence="1">
    <location>
        <begin position="110"/>
        <end position="149"/>
    </location>
</feature>
<comment type="caution">
    <text evidence="3">The sequence shown here is derived from an EMBL/GenBank/DDBJ whole genome shotgun (WGS) entry which is preliminary data.</text>
</comment>
<name>A0A495QQ84_9EURY</name>
<dbReference type="AlphaFoldDB" id="A0A495QQ84"/>
<sequence length="190" mass="19885">MKRRLLNISVILGLFLIISLLSILATATSTANMGYYDPLFDDCDGLAPGERESAVTYLENTAGEQGYAADELETEITDSGGLEVSTSDGATIFDGSSSIIFNCLGSDTNETSQTLTQTSTPEPTDTPAPTDTPTPAPTPISTAAETSTGPQTIGGIFTTILVEIFSAEALVVIGISIIVVLIVQTWPDDE</sequence>
<dbReference type="Proteomes" id="UP000268233">
    <property type="component" value="Unassembled WGS sequence"/>
</dbReference>
<evidence type="ECO:0000256" key="1">
    <source>
        <dbReference type="SAM" id="MobiDB-lite"/>
    </source>
</evidence>
<gene>
    <name evidence="3" type="ORF">BDK61_4684</name>
</gene>
<evidence type="ECO:0000256" key="2">
    <source>
        <dbReference type="SAM" id="Phobius"/>
    </source>
</evidence>
<feature type="compositionally biased region" description="Low complexity" evidence="1">
    <location>
        <begin position="139"/>
        <end position="148"/>
    </location>
</feature>
<dbReference type="RefSeq" id="WP_148709178.1">
    <property type="nucleotide sequence ID" value="NZ_RBWW01000004.1"/>
</dbReference>
<evidence type="ECO:0000313" key="3">
    <source>
        <dbReference type="EMBL" id="RKS75143.1"/>
    </source>
</evidence>
<keyword evidence="4" id="KW-1185">Reference proteome</keyword>
<proteinExistence type="predicted"/>
<accession>A0A495QQ84</accession>
<organism evidence="3 4">
    <name type="scientific">Haloarcula quadrata</name>
    <dbReference type="NCBI Taxonomy" id="182779"/>
    <lineage>
        <taxon>Archaea</taxon>
        <taxon>Methanobacteriati</taxon>
        <taxon>Methanobacteriota</taxon>
        <taxon>Stenosarchaea group</taxon>
        <taxon>Halobacteria</taxon>
        <taxon>Halobacteriales</taxon>
        <taxon>Haloarculaceae</taxon>
        <taxon>Haloarcula</taxon>
    </lineage>
</organism>
<dbReference type="EMBL" id="RBWW01000004">
    <property type="protein sequence ID" value="RKS75143.1"/>
    <property type="molecule type" value="Genomic_DNA"/>
</dbReference>
<protein>
    <submittedName>
        <fullName evidence="3">Uncharacterized protein</fullName>
    </submittedName>
</protein>